<dbReference type="GO" id="GO:0070403">
    <property type="term" value="F:NAD+ binding"/>
    <property type="evidence" value="ECO:0007669"/>
    <property type="project" value="InterPro"/>
</dbReference>
<dbReference type="Gene3D" id="3.40.50.720">
    <property type="entry name" value="NAD(P)-binding Rossmann-like Domain"/>
    <property type="match status" value="1"/>
</dbReference>
<evidence type="ECO:0000313" key="10">
    <source>
        <dbReference type="Proteomes" id="UP000007076"/>
    </source>
</evidence>
<evidence type="ECO:0000256" key="1">
    <source>
        <dbReference type="ARBA" id="ARBA00005086"/>
    </source>
</evidence>
<dbReference type="Pfam" id="PF02737">
    <property type="entry name" value="3HCDH_N"/>
    <property type="match status" value="1"/>
</dbReference>
<feature type="binding site" evidence="5">
    <location>
        <position position="115"/>
    </location>
    <ligand>
        <name>NAD(+)</name>
        <dbReference type="ChEBI" id="CHEBI:57540"/>
    </ligand>
</feature>
<dbReference type="GO" id="GO:0006631">
    <property type="term" value="P:fatty acid metabolic process"/>
    <property type="evidence" value="ECO:0007669"/>
    <property type="project" value="InterPro"/>
</dbReference>
<evidence type="ECO:0000259" key="8">
    <source>
        <dbReference type="Pfam" id="PF02737"/>
    </source>
</evidence>
<evidence type="ECO:0000256" key="4">
    <source>
        <dbReference type="PIRSR" id="PIRSR000105-1"/>
    </source>
</evidence>
<feature type="domain" description="3-hydroxyacyl-CoA dehydrogenase NAD binding" evidence="8">
    <location>
        <begin position="27"/>
        <end position="201"/>
    </location>
</feature>
<gene>
    <name evidence="9" type="primary">bfmB</name>
    <name evidence="9" type="ordered locus">KSE_73490</name>
</gene>
<feature type="binding site" evidence="5">
    <location>
        <position position="110"/>
    </location>
    <ligand>
        <name>NAD(+)</name>
        <dbReference type="ChEBI" id="CHEBI:57540"/>
    </ligand>
</feature>
<feature type="binding site" evidence="5">
    <location>
        <position position="161"/>
    </location>
    <ligand>
        <name>NAD(+)</name>
        <dbReference type="ChEBI" id="CHEBI:57540"/>
    </ligand>
</feature>
<feature type="domain" description="3-hydroxyacyl-CoA dehydrogenase C-terminal" evidence="7">
    <location>
        <begin position="204"/>
        <end position="300"/>
    </location>
</feature>
<dbReference type="SUPFAM" id="SSF48179">
    <property type="entry name" value="6-phosphogluconate dehydrogenase C-terminal domain-like"/>
    <property type="match status" value="1"/>
</dbReference>
<comment type="similarity">
    <text evidence="2">Belongs to the 3-hydroxyacyl-CoA dehydrogenase family.</text>
</comment>
<dbReference type="KEGG" id="ksk:KSE_73490"/>
<feature type="binding site" evidence="5">
    <location>
        <begin position="31"/>
        <end position="36"/>
    </location>
    <ligand>
        <name>NAD(+)</name>
        <dbReference type="ChEBI" id="CHEBI:57540"/>
    </ligand>
</feature>
<proteinExistence type="inferred from homology"/>
<feature type="binding site" evidence="5">
    <location>
        <position position="137"/>
    </location>
    <ligand>
        <name>NAD(+)</name>
        <dbReference type="ChEBI" id="CHEBI:57540"/>
    </ligand>
</feature>
<keyword evidence="3" id="KW-0560">Oxidoreductase</keyword>
<dbReference type="GO" id="GO:0016616">
    <property type="term" value="F:oxidoreductase activity, acting on the CH-OH group of donors, NAD or NADP as acceptor"/>
    <property type="evidence" value="ECO:0007669"/>
    <property type="project" value="InterPro"/>
</dbReference>
<dbReference type="PATRIC" id="fig|452652.3.peg.7392"/>
<dbReference type="PIRSF" id="PIRSF000105">
    <property type="entry name" value="HCDH"/>
    <property type="match status" value="1"/>
</dbReference>
<evidence type="ECO:0000259" key="7">
    <source>
        <dbReference type="Pfam" id="PF00725"/>
    </source>
</evidence>
<evidence type="ECO:0000256" key="5">
    <source>
        <dbReference type="PIRSR" id="PIRSR000105-2"/>
    </source>
</evidence>
<dbReference type="SUPFAM" id="SSF51735">
    <property type="entry name" value="NAD(P)-binding Rossmann-fold domains"/>
    <property type="match status" value="1"/>
</dbReference>
<protein>
    <submittedName>
        <fullName evidence="9">Methoxymalonate biosynthesis protein</fullName>
    </submittedName>
</protein>
<keyword evidence="10" id="KW-1185">Reference proteome</keyword>
<dbReference type="eggNOG" id="COG1250">
    <property type="taxonomic scope" value="Bacteria"/>
</dbReference>
<dbReference type="InterPro" id="IPR036291">
    <property type="entry name" value="NAD(P)-bd_dom_sf"/>
</dbReference>
<comment type="pathway">
    <text evidence="1">Lipid metabolism; butanoate metabolism.</text>
</comment>
<dbReference type="InterPro" id="IPR022694">
    <property type="entry name" value="3-OHacyl-CoA_DH"/>
</dbReference>
<feature type="binding site" evidence="5">
    <location>
        <position position="54"/>
    </location>
    <ligand>
        <name>NAD(+)</name>
        <dbReference type="ChEBI" id="CHEBI:57540"/>
    </ligand>
</feature>
<evidence type="ECO:0000313" key="9">
    <source>
        <dbReference type="EMBL" id="BAJ33104.1"/>
    </source>
</evidence>
<dbReference type="PANTHER" id="PTHR48075:SF5">
    <property type="entry name" value="3-HYDROXYBUTYRYL-COA DEHYDROGENASE"/>
    <property type="match status" value="1"/>
</dbReference>
<evidence type="ECO:0000256" key="6">
    <source>
        <dbReference type="SAM" id="MobiDB-lite"/>
    </source>
</evidence>
<keyword evidence="5" id="KW-0520">NAD</keyword>
<evidence type="ECO:0000256" key="3">
    <source>
        <dbReference type="ARBA" id="ARBA00023002"/>
    </source>
</evidence>
<dbReference type="Pfam" id="PF00725">
    <property type="entry name" value="3HCDH"/>
    <property type="match status" value="1"/>
</dbReference>
<dbReference type="InterPro" id="IPR006108">
    <property type="entry name" value="3HC_DH_C"/>
</dbReference>
<feature type="compositionally biased region" description="Polar residues" evidence="6">
    <location>
        <begin position="1"/>
        <end position="11"/>
    </location>
</feature>
<dbReference type="AlphaFoldDB" id="E4NJF6"/>
<sequence>MSTKENPLSTTPHDDHDSPQPSPRHALTVLGAGVMGVGITVLALGHGLPVHLVDVDRERLDRAADLIDGELRLAELMGALPAGTPLGTLVTGTSAKAVAGATAVVEAVTENAEVKAAVLAEVSGLVRPGTLLITNTSSIPVDELAGALERPEELVGTHFMNPPYLIGTAEVVRGARTGEPAMAAVAELLTALRRRAVVVRDAPGFVTSRVLHPMINDAARVVQEGTATAADVDALMQGCLGHPTGPLRTADLIGIDNLVDSLTVLHERTGDDGCRPAELLLQLVREGRLGRKSGRGFYDYA</sequence>
<reference evidence="9 10" key="1">
    <citation type="journal article" date="2010" name="DNA Res.">
        <title>Genome sequence of Kitasatospora setae NBRC 14216T: an evolutionary snapshot of the family Streptomycetaceae.</title>
        <authorList>
            <person name="Ichikawa N."/>
            <person name="Oguchi A."/>
            <person name="Ikeda H."/>
            <person name="Ishikawa J."/>
            <person name="Kitani S."/>
            <person name="Watanabe Y."/>
            <person name="Nakamura S."/>
            <person name="Katano Y."/>
            <person name="Kishi E."/>
            <person name="Sasagawa M."/>
            <person name="Ankai A."/>
            <person name="Fukui S."/>
            <person name="Hashimoto Y."/>
            <person name="Kamata S."/>
            <person name="Otoguro M."/>
            <person name="Tanikawa S."/>
            <person name="Nihira T."/>
            <person name="Horinouchi S."/>
            <person name="Ohnishi Y."/>
            <person name="Hayakawa M."/>
            <person name="Kuzuyama T."/>
            <person name="Arisawa A."/>
            <person name="Nomoto F."/>
            <person name="Miura H."/>
            <person name="Takahashi Y."/>
            <person name="Fujita N."/>
        </authorList>
    </citation>
    <scope>NUCLEOTIDE SEQUENCE [LARGE SCALE GENOMIC DNA]</scope>
    <source>
        <strain evidence="10">ATCC 33774 / DSM 43861 / JCM 3304 / KCC A-0304 / NBRC 14216 / KM-6054</strain>
    </source>
</reference>
<dbReference type="EMBL" id="AP010968">
    <property type="protein sequence ID" value="BAJ33104.1"/>
    <property type="molecule type" value="Genomic_DNA"/>
</dbReference>
<dbReference type="HOGENOM" id="CLU_009834_2_0_11"/>
<organism evidence="9 10">
    <name type="scientific">Kitasatospora setae (strain ATCC 33774 / DSM 43861 / JCM 3304 / KCC A-0304 / NBRC 14216 / KM-6054)</name>
    <name type="common">Streptomyces setae</name>
    <dbReference type="NCBI Taxonomy" id="452652"/>
    <lineage>
        <taxon>Bacteria</taxon>
        <taxon>Bacillati</taxon>
        <taxon>Actinomycetota</taxon>
        <taxon>Actinomycetes</taxon>
        <taxon>Kitasatosporales</taxon>
        <taxon>Streptomycetaceae</taxon>
        <taxon>Kitasatospora</taxon>
    </lineage>
</organism>
<dbReference type="Gene3D" id="1.10.1040.10">
    <property type="entry name" value="N-(1-d-carboxylethyl)-l-norvaline Dehydrogenase, domain 2"/>
    <property type="match status" value="1"/>
</dbReference>
<feature type="site" description="Important for catalytic activity" evidence="4">
    <location>
        <position position="158"/>
    </location>
</feature>
<feature type="region of interest" description="Disordered" evidence="6">
    <location>
        <begin position="1"/>
        <end position="24"/>
    </location>
</feature>
<accession>E4NJF6</accession>
<feature type="binding site" evidence="5">
    <location>
        <position position="292"/>
    </location>
    <ligand>
        <name>NAD(+)</name>
        <dbReference type="ChEBI" id="CHEBI:57540"/>
    </ligand>
</feature>
<dbReference type="STRING" id="452652.KSE_73490"/>
<dbReference type="Proteomes" id="UP000007076">
    <property type="component" value="Chromosome"/>
</dbReference>
<dbReference type="InterPro" id="IPR006176">
    <property type="entry name" value="3-OHacyl-CoA_DH_NAD-bd"/>
</dbReference>
<name>E4NJF6_KITSK</name>
<dbReference type="PANTHER" id="PTHR48075">
    <property type="entry name" value="3-HYDROXYACYL-COA DEHYDROGENASE FAMILY PROTEIN"/>
    <property type="match status" value="1"/>
</dbReference>
<dbReference type="InterPro" id="IPR013328">
    <property type="entry name" value="6PGD_dom2"/>
</dbReference>
<evidence type="ECO:0000256" key="2">
    <source>
        <dbReference type="ARBA" id="ARBA00009463"/>
    </source>
</evidence>
<dbReference type="InterPro" id="IPR008927">
    <property type="entry name" value="6-PGluconate_DH-like_C_sf"/>
</dbReference>